<evidence type="ECO:0000313" key="2">
    <source>
        <dbReference type="EMBL" id="RDV03084.1"/>
    </source>
</evidence>
<dbReference type="AlphaFoldDB" id="A0A371B698"/>
<sequence length="171" mass="19095">MNDYFGKRGTRYDQPVAPNRSERILGALVVVLLAAALAAVIKGRAQWGQIPWQVWVHLLTIGIALVITPAMMWLKRGDRVHRILGRIWAISMFVTAILSFDIRLINQGGLSYIHILSVITLVGVPVLVISARRRDLQRHRGQARGFVIGALLVAGFFTFPFNRLLGGWLFG</sequence>
<name>A0A371B698_9SPHN</name>
<comment type="caution">
    <text evidence="2">The sequence shown here is derived from an EMBL/GenBank/DDBJ whole genome shotgun (WGS) entry which is preliminary data.</text>
</comment>
<dbReference type="Proteomes" id="UP000263833">
    <property type="component" value="Unassembled WGS sequence"/>
</dbReference>
<accession>A0A371B698</accession>
<dbReference type="OrthoDB" id="9815686at2"/>
<feature type="transmembrane region" description="Helical" evidence="1">
    <location>
        <begin position="54"/>
        <end position="74"/>
    </location>
</feature>
<evidence type="ECO:0008006" key="4">
    <source>
        <dbReference type="Google" id="ProtNLM"/>
    </source>
</evidence>
<evidence type="ECO:0000256" key="1">
    <source>
        <dbReference type="SAM" id="Phobius"/>
    </source>
</evidence>
<protein>
    <recommendedName>
        <fullName evidence="4">DUF2306 domain-containing protein</fullName>
    </recommendedName>
</protein>
<organism evidence="2 3">
    <name type="scientific">Sphingorhabdus pulchriflava</name>
    <dbReference type="NCBI Taxonomy" id="2292257"/>
    <lineage>
        <taxon>Bacteria</taxon>
        <taxon>Pseudomonadati</taxon>
        <taxon>Pseudomonadota</taxon>
        <taxon>Alphaproteobacteria</taxon>
        <taxon>Sphingomonadales</taxon>
        <taxon>Sphingomonadaceae</taxon>
        <taxon>Sphingorhabdus</taxon>
    </lineage>
</organism>
<feature type="transmembrane region" description="Helical" evidence="1">
    <location>
        <begin position="143"/>
        <end position="161"/>
    </location>
</feature>
<keyword evidence="3" id="KW-1185">Reference proteome</keyword>
<keyword evidence="1" id="KW-1133">Transmembrane helix</keyword>
<feature type="transmembrane region" description="Helical" evidence="1">
    <location>
        <begin position="86"/>
        <end position="105"/>
    </location>
</feature>
<keyword evidence="1" id="KW-0812">Transmembrane</keyword>
<feature type="transmembrane region" description="Helical" evidence="1">
    <location>
        <begin position="111"/>
        <end position="131"/>
    </location>
</feature>
<keyword evidence="1" id="KW-0472">Membrane</keyword>
<proteinExistence type="predicted"/>
<dbReference type="EMBL" id="QRGP01000002">
    <property type="protein sequence ID" value="RDV03084.1"/>
    <property type="molecule type" value="Genomic_DNA"/>
</dbReference>
<reference evidence="3" key="1">
    <citation type="submission" date="2018-08" db="EMBL/GenBank/DDBJ databases">
        <authorList>
            <person name="Kim S.-J."/>
            <person name="Jung G.-Y."/>
        </authorList>
    </citation>
    <scope>NUCLEOTIDE SEQUENCE [LARGE SCALE GENOMIC DNA]</scope>
    <source>
        <strain evidence="3">GY_G</strain>
    </source>
</reference>
<gene>
    <name evidence="2" type="ORF">DXH95_13185</name>
</gene>
<evidence type="ECO:0000313" key="3">
    <source>
        <dbReference type="Proteomes" id="UP000263833"/>
    </source>
</evidence>
<feature type="transmembrane region" description="Helical" evidence="1">
    <location>
        <begin position="24"/>
        <end position="42"/>
    </location>
</feature>